<feature type="transmembrane region" description="Helical" evidence="4">
    <location>
        <begin position="174"/>
        <end position="198"/>
    </location>
</feature>
<dbReference type="CDD" id="cd07989">
    <property type="entry name" value="LPLAT_AGPAT-like"/>
    <property type="match status" value="1"/>
</dbReference>
<dbReference type="Proteomes" id="UP000240535">
    <property type="component" value="Unassembled WGS sequence"/>
</dbReference>
<dbReference type="Pfam" id="PF00501">
    <property type="entry name" value="AMP-binding"/>
    <property type="match status" value="1"/>
</dbReference>
<dbReference type="Pfam" id="PF01553">
    <property type="entry name" value="Acyltransferase"/>
    <property type="match status" value="1"/>
</dbReference>
<evidence type="ECO:0000313" key="6">
    <source>
        <dbReference type="EMBL" id="PSM52258.1"/>
    </source>
</evidence>
<feature type="transmembrane region" description="Helical" evidence="4">
    <location>
        <begin position="7"/>
        <end position="25"/>
    </location>
</feature>
<dbReference type="SUPFAM" id="SSF69593">
    <property type="entry name" value="Glycerol-3-phosphate (1)-acyltransferase"/>
    <property type="match status" value="1"/>
</dbReference>
<dbReference type="CDD" id="cd06173">
    <property type="entry name" value="MFS_MefA_like"/>
    <property type="match status" value="1"/>
</dbReference>
<evidence type="ECO:0000313" key="7">
    <source>
        <dbReference type="Proteomes" id="UP000240535"/>
    </source>
</evidence>
<evidence type="ECO:0000256" key="3">
    <source>
        <dbReference type="ARBA" id="ARBA00023136"/>
    </source>
</evidence>
<feature type="transmembrane region" description="Helical" evidence="4">
    <location>
        <begin position="45"/>
        <end position="69"/>
    </location>
</feature>
<dbReference type="EMBL" id="PDHH01000003">
    <property type="protein sequence ID" value="PSM52258.1"/>
    <property type="molecule type" value="Genomic_DNA"/>
</dbReference>
<feature type="transmembrane region" description="Helical" evidence="4">
    <location>
        <begin position="325"/>
        <end position="347"/>
    </location>
</feature>
<feature type="domain" description="Phospholipid/glycerol acyltransferase" evidence="5">
    <location>
        <begin position="445"/>
        <end position="556"/>
    </location>
</feature>
<keyword evidence="1 4" id="KW-0812">Transmembrane</keyword>
<keyword evidence="2 4" id="KW-1133">Transmembrane helix</keyword>
<evidence type="ECO:0000256" key="2">
    <source>
        <dbReference type="ARBA" id="ARBA00022989"/>
    </source>
</evidence>
<dbReference type="Gene3D" id="1.20.1250.20">
    <property type="entry name" value="MFS general substrate transporter like domains"/>
    <property type="match status" value="1"/>
</dbReference>
<feature type="transmembrane region" description="Helical" evidence="4">
    <location>
        <begin position="81"/>
        <end position="99"/>
    </location>
</feature>
<keyword evidence="3 4" id="KW-0472">Membrane</keyword>
<feature type="transmembrane region" description="Helical" evidence="4">
    <location>
        <begin position="299"/>
        <end position="319"/>
    </location>
</feature>
<feature type="transmembrane region" description="Helical" evidence="4">
    <location>
        <begin position="142"/>
        <end position="162"/>
    </location>
</feature>
<protein>
    <submittedName>
        <fullName evidence="6">Acyl-[ACP]--phospholipid O-acyltransferase</fullName>
    </submittedName>
</protein>
<dbReference type="GO" id="GO:0016746">
    <property type="term" value="F:acyltransferase activity"/>
    <property type="evidence" value="ECO:0007669"/>
    <property type="project" value="UniProtKB-KW"/>
</dbReference>
<dbReference type="SUPFAM" id="SSF56801">
    <property type="entry name" value="Acetyl-CoA synthetase-like"/>
    <property type="match status" value="1"/>
</dbReference>
<dbReference type="InterPro" id="IPR042099">
    <property type="entry name" value="ANL_N_sf"/>
</dbReference>
<dbReference type="InterPro" id="IPR036259">
    <property type="entry name" value="MFS_trans_sf"/>
</dbReference>
<dbReference type="InterPro" id="IPR000873">
    <property type="entry name" value="AMP-dep_synth/lig_dom"/>
</dbReference>
<keyword evidence="7" id="KW-1185">Reference proteome</keyword>
<dbReference type="OrthoDB" id="9799237at2"/>
<dbReference type="Gene3D" id="3.40.50.12780">
    <property type="entry name" value="N-terminal domain of ligase-like"/>
    <property type="match status" value="1"/>
</dbReference>
<dbReference type="PANTHER" id="PTHR43767:SF1">
    <property type="entry name" value="NONRIBOSOMAL PEPTIDE SYNTHASE PES1 (EUROFUNG)-RELATED"/>
    <property type="match status" value="1"/>
</dbReference>
<keyword evidence="6" id="KW-0012">Acyltransferase</keyword>
<dbReference type="GO" id="GO:0016878">
    <property type="term" value="F:acid-thiol ligase activity"/>
    <property type="evidence" value="ECO:0007669"/>
    <property type="project" value="UniProtKB-ARBA"/>
</dbReference>
<dbReference type="SMART" id="SM00563">
    <property type="entry name" value="PlsC"/>
    <property type="match status" value="1"/>
</dbReference>
<dbReference type="Gene3D" id="3.30.300.30">
    <property type="match status" value="1"/>
</dbReference>
<dbReference type="NCBIfam" id="NF006386">
    <property type="entry name" value="PRK08633.1"/>
    <property type="match status" value="1"/>
</dbReference>
<accession>A0A2P8R1A1</accession>
<dbReference type="AlphaFoldDB" id="A0A2P8R1A1"/>
<organism evidence="6 7">
    <name type="scientific">Campylobacter blaseri</name>
    <dbReference type="NCBI Taxonomy" id="2042961"/>
    <lineage>
        <taxon>Bacteria</taxon>
        <taxon>Pseudomonadati</taxon>
        <taxon>Campylobacterota</taxon>
        <taxon>Epsilonproteobacteria</taxon>
        <taxon>Campylobacterales</taxon>
        <taxon>Campylobacteraceae</taxon>
        <taxon>Campylobacter</taxon>
    </lineage>
</organism>
<dbReference type="InterPro" id="IPR002123">
    <property type="entry name" value="Plipid/glycerol_acylTrfase"/>
</dbReference>
<reference evidence="7" key="1">
    <citation type="submission" date="2017-10" db="EMBL/GenBank/DDBJ databases">
        <title>Campylobacter species from seals.</title>
        <authorList>
            <person name="Gilbert M.J."/>
            <person name="Zomer A.L."/>
            <person name="Timmerman A.J."/>
            <person name="Duim B."/>
            <person name="Wagenaar J.A."/>
        </authorList>
    </citation>
    <scope>NUCLEOTIDE SEQUENCE [LARGE SCALE GENOMIC DNA]</scope>
    <source>
        <strain evidence="7">17S00004-5</strain>
    </source>
</reference>
<dbReference type="RefSeq" id="WP_106870944.1">
    <property type="nucleotide sequence ID" value="NZ_CP053841.1"/>
</dbReference>
<dbReference type="InterPro" id="IPR011701">
    <property type="entry name" value="MFS"/>
</dbReference>
<name>A0A2P8R1A1_9BACT</name>
<dbReference type="SUPFAM" id="SSF103473">
    <property type="entry name" value="MFS general substrate transporter"/>
    <property type="match status" value="1"/>
</dbReference>
<sequence length="1147" mass="127819">MKNLFSLKGFGPFIVVMFINAMVDLGHKITIQNILIKSFEGDELVILTAIVNLLILLPFIGLFSISGFLNDKFSRTIITKYAASTAIAFTFIISIAYYFGLFYLAFFMTFLLAAQSAIYSPAKYGLIKTIVGESRLGAANGLVEAVTITSILLSSLLFSVIFEKFAGKLSSPELIMQSVWFIGVILFALSILETYFAFKIPYFKPSNQNSKFEFNKYIKFKYFKENINIVFKDKSILLCILGLSFFWAISQLVIAVFPAHYEAITGKNNVVTIQLILAVSVISIAAGAFFAGEKSKNHIEIGLVPFGAFGMFLSLVLFSSATSPFYMALCTAMFGFSGGIFIVPLSAKIQFFAEEKNLGKTLAGSNFIQNIFMVSFLMLTILLTSLNVSTKQIFITCSIVIFICGIYAIKSLPHLFARLLITPFFKLGYRISINDVTNIPKKGGVLLLGNHVSFIDWLIVQIASPRPIKFVMHRSFYDKWYLKWIFKIFKVIPIGVGSTKSALNSMKKYLENGEVVALFPEGHISYNGHLDTFQKGYELGVRNTGALIIPFYISGLWGSTFSRANIKKNIPGSRRHVGISFGKPLSDDTSVNKLRSEVVTLSYSALEKHLEDTRPAHYNWLKTAKADLFKESIVDSTGLKLNNLKLLTLVLVFVKQFKKVLKDDKNVGILLPSSVMGSAVNLTLSILGKINVNLNYTLSTKILEVSVNKAKIDHIITSKKFIEKLALKGFDLYFLENKFIYLEDESKNIKPITKKISFLQALLMPRVLIEEIYFSYVDINDEGFILFSSGSESTPKGIVLTHKNIMANIIQVYTLLNSDKNEVLLASLPIFHSFGLTITTLLPLSEGIKSVHVADPTDAKSVGVMTARYNATVIFGTSTFFRIYAKSRKLIPLMFKSVRVAVSGAEKLNERVKQEFKYKFGITIFEGYGTTETAPVISCNAPNILEPSSLRELVFSKDKSVGMPLPFTIVKIIDRNTYETLPDGEEGLIIIGGAQVMKSYYEDEGKTEQVMQIIDGIRYYNTGDIGYIDEDGFLFITDRLSRFAKIGGEMISLSAVEAELMKVLDDDDIIAITNVEDDKKGEKIVAFYTGEKDESEISKKISMSNLSSIMIPSIIKKVESIPTLGSGKVDFKGLKNLAIKFFHSIKK</sequence>
<keyword evidence="6" id="KW-0808">Transferase</keyword>
<gene>
    <name evidence="6" type="ORF">CQ405_04165</name>
</gene>
<evidence type="ECO:0000256" key="4">
    <source>
        <dbReference type="SAM" id="Phobius"/>
    </source>
</evidence>
<feature type="transmembrane region" description="Helical" evidence="4">
    <location>
        <begin position="105"/>
        <end position="122"/>
    </location>
</feature>
<comment type="caution">
    <text evidence="6">The sequence shown here is derived from an EMBL/GenBank/DDBJ whole genome shotgun (WGS) entry which is preliminary data.</text>
</comment>
<dbReference type="PROSITE" id="PS00455">
    <property type="entry name" value="AMP_BINDING"/>
    <property type="match status" value="1"/>
</dbReference>
<dbReference type="Pfam" id="PF07690">
    <property type="entry name" value="MFS_1"/>
    <property type="match status" value="1"/>
</dbReference>
<dbReference type="InterPro" id="IPR045851">
    <property type="entry name" value="AMP-bd_C_sf"/>
</dbReference>
<dbReference type="PANTHER" id="PTHR43767">
    <property type="entry name" value="LONG-CHAIN-FATTY-ACID--COA LIGASE"/>
    <property type="match status" value="1"/>
</dbReference>
<feature type="transmembrane region" description="Helical" evidence="4">
    <location>
        <begin position="236"/>
        <end position="259"/>
    </location>
</feature>
<dbReference type="InterPro" id="IPR020845">
    <property type="entry name" value="AMP-binding_CS"/>
</dbReference>
<dbReference type="GO" id="GO:0022857">
    <property type="term" value="F:transmembrane transporter activity"/>
    <property type="evidence" value="ECO:0007669"/>
    <property type="project" value="InterPro"/>
</dbReference>
<feature type="transmembrane region" description="Helical" evidence="4">
    <location>
        <begin position="367"/>
        <end position="386"/>
    </location>
</feature>
<proteinExistence type="predicted"/>
<dbReference type="InterPro" id="IPR050237">
    <property type="entry name" value="ATP-dep_AMP-bd_enzyme"/>
</dbReference>
<evidence type="ECO:0000256" key="1">
    <source>
        <dbReference type="ARBA" id="ARBA00022692"/>
    </source>
</evidence>
<evidence type="ECO:0000259" key="5">
    <source>
        <dbReference type="SMART" id="SM00563"/>
    </source>
</evidence>
<feature type="transmembrane region" description="Helical" evidence="4">
    <location>
        <begin position="271"/>
        <end position="292"/>
    </location>
</feature>